<evidence type="ECO:0000256" key="7">
    <source>
        <dbReference type="ARBA" id="ARBA00023002"/>
    </source>
</evidence>
<organism evidence="13 14">
    <name type="scientific">Triparma laevis f. longispina</name>
    <dbReference type="NCBI Taxonomy" id="1714387"/>
    <lineage>
        <taxon>Eukaryota</taxon>
        <taxon>Sar</taxon>
        <taxon>Stramenopiles</taxon>
        <taxon>Ochrophyta</taxon>
        <taxon>Bolidophyceae</taxon>
        <taxon>Parmales</taxon>
        <taxon>Triparmaceae</taxon>
        <taxon>Triparma</taxon>
    </lineage>
</organism>
<feature type="transmembrane region" description="Helical" evidence="12">
    <location>
        <begin position="70"/>
        <end position="91"/>
    </location>
</feature>
<evidence type="ECO:0000256" key="3">
    <source>
        <dbReference type="ARBA" id="ARBA00022516"/>
    </source>
</evidence>
<dbReference type="AlphaFoldDB" id="A0A9W7FSQ4"/>
<evidence type="ECO:0000256" key="11">
    <source>
        <dbReference type="SAM" id="MobiDB-lite"/>
    </source>
</evidence>
<feature type="transmembrane region" description="Helical" evidence="12">
    <location>
        <begin position="40"/>
        <end position="58"/>
    </location>
</feature>
<evidence type="ECO:0000313" key="14">
    <source>
        <dbReference type="Proteomes" id="UP001165122"/>
    </source>
</evidence>
<evidence type="ECO:0000256" key="1">
    <source>
        <dbReference type="ARBA" id="ARBA00004141"/>
    </source>
</evidence>
<feature type="region of interest" description="Disordered" evidence="11">
    <location>
        <begin position="1"/>
        <end position="28"/>
    </location>
</feature>
<evidence type="ECO:0000256" key="10">
    <source>
        <dbReference type="ARBA" id="ARBA00023160"/>
    </source>
</evidence>
<keyword evidence="14" id="KW-1185">Reference proteome</keyword>
<evidence type="ECO:0000256" key="12">
    <source>
        <dbReference type="SAM" id="Phobius"/>
    </source>
</evidence>
<reference evidence="14" key="1">
    <citation type="journal article" date="2023" name="Commun. Biol.">
        <title>Genome analysis of Parmales, the sister group of diatoms, reveals the evolutionary specialization of diatoms from phago-mixotrophs to photoautotrophs.</title>
        <authorList>
            <person name="Ban H."/>
            <person name="Sato S."/>
            <person name="Yoshikawa S."/>
            <person name="Yamada K."/>
            <person name="Nakamura Y."/>
            <person name="Ichinomiya M."/>
            <person name="Sato N."/>
            <person name="Blanc-Mathieu R."/>
            <person name="Endo H."/>
            <person name="Kuwata A."/>
            <person name="Ogata H."/>
        </authorList>
    </citation>
    <scope>NUCLEOTIDE SEQUENCE [LARGE SCALE GENOMIC DNA]</scope>
    <source>
        <strain evidence="14">NIES 3700</strain>
    </source>
</reference>
<dbReference type="InterPro" id="IPR015876">
    <property type="entry name" value="Acyl-CoA_DS"/>
</dbReference>
<keyword evidence="5" id="KW-0276">Fatty acid metabolism</keyword>
<keyword evidence="4 12" id="KW-0812">Transmembrane</keyword>
<keyword evidence="3" id="KW-0444">Lipid biosynthesis</keyword>
<dbReference type="PANTHER" id="PTHR11351:SF31">
    <property type="entry name" value="DESATURASE 1, ISOFORM A-RELATED"/>
    <property type="match status" value="1"/>
</dbReference>
<evidence type="ECO:0000256" key="6">
    <source>
        <dbReference type="ARBA" id="ARBA00022989"/>
    </source>
</evidence>
<comment type="caution">
    <text evidence="13">The sequence shown here is derived from an EMBL/GenBank/DDBJ whole genome shotgun (WGS) entry which is preliminary data.</text>
</comment>
<protein>
    <recommendedName>
        <fullName evidence="15">Fatty acid desaturase domain-containing protein</fullName>
    </recommendedName>
</protein>
<evidence type="ECO:0000256" key="2">
    <source>
        <dbReference type="ARBA" id="ARBA00009295"/>
    </source>
</evidence>
<feature type="compositionally biased region" description="Low complexity" evidence="11">
    <location>
        <begin position="17"/>
        <end position="28"/>
    </location>
</feature>
<dbReference type="PANTHER" id="PTHR11351">
    <property type="entry name" value="ACYL-COA DESATURASE"/>
    <property type="match status" value="1"/>
</dbReference>
<gene>
    <name evidence="13" type="ORF">TrLO_g663</name>
</gene>
<dbReference type="EMBL" id="BRXW01000287">
    <property type="protein sequence ID" value="GMI17291.1"/>
    <property type="molecule type" value="Genomic_DNA"/>
</dbReference>
<dbReference type="Proteomes" id="UP001165122">
    <property type="component" value="Unassembled WGS sequence"/>
</dbReference>
<dbReference type="GO" id="GO:0016020">
    <property type="term" value="C:membrane"/>
    <property type="evidence" value="ECO:0007669"/>
    <property type="project" value="UniProtKB-SubCell"/>
</dbReference>
<comment type="similarity">
    <text evidence="2">Belongs to the fatty acid desaturase type 1 family.</text>
</comment>
<feature type="transmembrane region" description="Helical" evidence="12">
    <location>
        <begin position="185"/>
        <end position="202"/>
    </location>
</feature>
<sequence>MGSDNKPRGPSPEARASPSPVTKSSSSSNLNVMNLPGTSFTPLGFAELPVFIILSIVYRSEFRLKFLWPMFVIYMWKESVCMSVCLHRYFSHKGFKCGRIMQFGLYILGCMASQGPPLWWASKHRRHHNHCDTAKDPHSPVVYSKFYAWTGWVYGIGAEGPFGAGHDEEYINDHLQFPELAMGENLYWVPPLISHLGFLYFYGKGEAIFISLMSAVLCQLLTLYFNVLFHSHGDDDHDDKSVVDKARAHLFANPDGECRARDIPADPLSNIFGEAHHGWHHRFPLAHKRPGIDAPYWLFILPLKSLGLLWGKNNMAEVKVH</sequence>
<accession>A0A9W7FSQ4</accession>
<evidence type="ECO:0000313" key="13">
    <source>
        <dbReference type="EMBL" id="GMI17291.1"/>
    </source>
</evidence>
<proteinExistence type="inferred from homology"/>
<keyword evidence="9 12" id="KW-0472">Membrane</keyword>
<keyword evidence="8" id="KW-0443">Lipid metabolism</keyword>
<dbReference type="GO" id="GO:0006633">
    <property type="term" value="P:fatty acid biosynthetic process"/>
    <property type="evidence" value="ECO:0007669"/>
    <property type="project" value="UniProtKB-KW"/>
</dbReference>
<evidence type="ECO:0000256" key="9">
    <source>
        <dbReference type="ARBA" id="ARBA00023136"/>
    </source>
</evidence>
<keyword evidence="10" id="KW-0275">Fatty acid biosynthesis</keyword>
<name>A0A9W7FSQ4_9STRA</name>
<evidence type="ECO:0000256" key="5">
    <source>
        <dbReference type="ARBA" id="ARBA00022832"/>
    </source>
</evidence>
<comment type="subcellular location">
    <subcellularLocation>
        <location evidence="1">Membrane</location>
        <topology evidence="1">Multi-pass membrane protein</topology>
    </subcellularLocation>
</comment>
<feature type="transmembrane region" description="Helical" evidence="12">
    <location>
        <begin position="103"/>
        <end position="121"/>
    </location>
</feature>
<evidence type="ECO:0008006" key="15">
    <source>
        <dbReference type="Google" id="ProtNLM"/>
    </source>
</evidence>
<evidence type="ECO:0000256" key="8">
    <source>
        <dbReference type="ARBA" id="ARBA00023098"/>
    </source>
</evidence>
<keyword evidence="7" id="KW-0560">Oxidoreductase</keyword>
<dbReference type="OrthoDB" id="410347at2759"/>
<dbReference type="GO" id="GO:0016717">
    <property type="term" value="F:oxidoreductase activity, acting on paired donors, with oxidation of a pair of donors resulting in the reduction of molecular oxygen to two molecules of water"/>
    <property type="evidence" value="ECO:0007669"/>
    <property type="project" value="InterPro"/>
</dbReference>
<evidence type="ECO:0000256" key="4">
    <source>
        <dbReference type="ARBA" id="ARBA00022692"/>
    </source>
</evidence>
<keyword evidence="6 12" id="KW-1133">Transmembrane helix</keyword>
<feature type="transmembrane region" description="Helical" evidence="12">
    <location>
        <begin position="208"/>
        <end position="229"/>
    </location>
</feature>